<evidence type="ECO:0000256" key="1">
    <source>
        <dbReference type="SAM" id="MobiDB-lite"/>
    </source>
</evidence>
<reference evidence="2" key="1">
    <citation type="submission" date="2014-09" db="EMBL/GenBank/DDBJ databases">
        <authorList>
            <person name="Magalhaes I.L.F."/>
            <person name="Oliveira U."/>
            <person name="Santos F.R."/>
            <person name="Vidigal T.H.D.A."/>
            <person name="Brescovit A.D."/>
            <person name="Santos A.J."/>
        </authorList>
    </citation>
    <scope>NUCLEOTIDE SEQUENCE</scope>
    <source>
        <tissue evidence="2">Shoot tissue taken approximately 20 cm above the soil surface</tissue>
    </source>
</reference>
<feature type="region of interest" description="Disordered" evidence="1">
    <location>
        <begin position="1"/>
        <end position="60"/>
    </location>
</feature>
<proteinExistence type="predicted"/>
<sequence length="598" mass="66608">MRKADRLSDIRTELGQHGACENDGSPILQKDKVEHSPQSMSQGGNDQRTSLQDQDEETKDMETSIYHSDGPNVKDHNLLVFNGTHIASQTEQTSDVQDQDHKDNKCVDERMSCCANNTDEQTEDINAIKLCEDGLDVQYEEMKEISYKNTTVNNHCLESQQIKSMNHTGTLIHTFDSQNMQDQDHDGIAYTGPPVPAHEQDQDLKSISNAIVNYNSRGANVTSGKCHPEMNTVIADQEEAENIVTIPSDNSSLLPKSSGEQFLVEDFLDLTDQVAKVEKERWQVAGSQLAAPLQPYNHPPENRMYKGSGGLQIRQRYPSSGQQSSSIYVDNRVSSQQLVQFATSAFPVDNSPSFIESFSNKQSRGEHQVAEDIGMVSYSLQHGNRIEQSAGLHSLANNHLGQSASFPRPFREQQLSEQSHAGLYLQQLHNNLYSSVRFQTNRNPPVAEQHSYTAFAPMDHRYNWSGNQLHNNNLPGLESDNCLSQALVSGSNSDGSLFSAISQYKQPSVHMQPGGSSPSQLLEPRNQVLSHQNFVPRTQDTNPLFSGIYGHTQNVASSPSSNVASVGSLNNMQWTNFIQQNPGMPDFTNRQFRGPWTR</sequence>
<feature type="compositionally biased region" description="Polar residues" evidence="1">
    <location>
        <begin position="36"/>
        <end position="52"/>
    </location>
</feature>
<reference evidence="2" key="2">
    <citation type="journal article" date="2015" name="Data Brief">
        <title>Shoot transcriptome of the giant reed, Arundo donax.</title>
        <authorList>
            <person name="Barrero R.A."/>
            <person name="Guerrero F.D."/>
            <person name="Moolhuijzen P."/>
            <person name="Goolsby J.A."/>
            <person name="Tidwell J."/>
            <person name="Bellgard S.E."/>
            <person name="Bellgard M.I."/>
        </authorList>
    </citation>
    <scope>NUCLEOTIDE SEQUENCE</scope>
    <source>
        <tissue evidence="2">Shoot tissue taken approximately 20 cm above the soil surface</tissue>
    </source>
</reference>
<feature type="compositionally biased region" description="Basic and acidic residues" evidence="1">
    <location>
        <begin position="1"/>
        <end position="14"/>
    </location>
</feature>
<protein>
    <submittedName>
        <fullName evidence="2">Uncharacterized protein</fullName>
    </submittedName>
</protein>
<evidence type="ECO:0000313" key="2">
    <source>
        <dbReference type="EMBL" id="JAD47655.1"/>
    </source>
</evidence>
<accession>A0A0A9AFG1</accession>
<organism evidence="2">
    <name type="scientific">Arundo donax</name>
    <name type="common">Giant reed</name>
    <name type="synonym">Donax arundinaceus</name>
    <dbReference type="NCBI Taxonomy" id="35708"/>
    <lineage>
        <taxon>Eukaryota</taxon>
        <taxon>Viridiplantae</taxon>
        <taxon>Streptophyta</taxon>
        <taxon>Embryophyta</taxon>
        <taxon>Tracheophyta</taxon>
        <taxon>Spermatophyta</taxon>
        <taxon>Magnoliopsida</taxon>
        <taxon>Liliopsida</taxon>
        <taxon>Poales</taxon>
        <taxon>Poaceae</taxon>
        <taxon>PACMAD clade</taxon>
        <taxon>Arundinoideae</taxon>
        <taxon>Arundineae</taxon>
        <taxon>Arundo</taxon>
    </lineage>
</organism>
<dbReference type="EMBL" id="GBRH01250240">
    <property type="protein sequence ID" value="JAD47655.1"/>
    <property type="molecule type" value="Transcribed_RNA"/>
</dbReference>
<dbReference type="AlphaFoldDB" id="A0A0A9AFG1"/>
<name>A0A0A9AFG1_ARUDO</name>